<comment type="caution">
    <text evidence="1">The sequence shown here is derived from an EMBL/GenBank/DDBJ whole genome shotgun (WGS) entry which is preliminary data.</text>
</comment>
<protein>
    <submittedName>
        <fullName evidence="1">Uncharacterized protein</fullName>
    </submittedName>
</protein>
<dbReference type="Proteomes" id="UP001057452">
    <property type="component" value="Chromosome 14"/>
</dbReference>
<name>A0ACB9WL14_CHAAC</name>
<feature type="non-terminal residue" evidence="1">
    <location>
        <position position="1"/>
    </location>
</feature>
<feature type="non-terminal residue" evidence="1">
    <location>
        <position position="89"/>
    </location>
</feature>
<evidence type="ECO:0000313" key="2">
    <source>
        <dbReference type="Proteomes" id="UP001057452"/>
    </source>
</evidence>
<organism evidence="1 2">
    <name type="scientific">Chaenocephalus aceratus</name>
    <name type="common">Blackfin icefish</name>
    <name type="synonym">Chaenichthys aceratus</name>
    <dbReference type="NCBI Taxonomy" id="36190"/>
    <lineage>
        <taxon>Eukaryota</taxon>
        <taxon>Metazoa</taxon>
        <taxon>Chordata</taxon>
        <taxon>Craniata</taxon>
        <taxon>Vertebrata</taxon>
        <taxon>Euteleostomi</taxon>
        <taxon>Actinopterygii</taxon>
        <taxon>Neopterygii</taxon>
        <taxon>Teleostei</taxon>
        <taxon>Neoteleostei</taxon>
        <taxon>Acanthomorphata</taxon>
        <taxon>Eupercaria</taxon>
        <taxon>Perciformes</taxon>
        <taxon>Notothenioidei</taxon>
        <taxon>Channichthyidae</taxon>
        <taxon>Chaenocephalus</taxon>
    </lineage>
</organism>
<sequence>AGVSTSCAPPSSLLPVPLSLQYGSSVWEAAIPLFSRPLHPKVLLWVLAPLSPPQSMSGTELAALSLLQIAAILFLLVLHSSQTVEPSLE</sequence>
<gene>
    <name evidence="1" type="ORF">KUCAC02_003454</name>
</gene>
<accession>A0ACB9WL14</accession>
<keyword evidence="2" id="KW-1185">Reference proteome</keyword>
<evidence type="ECO:0000313" key="1">
    <source>
        <dbReference type="EMBL" id="KAI4814251.1"/>
    </source>
</evidence>
<proteinExistence type="predicted"/>
<reference evidence="1" key="1">
    <citation type="submission" date="2022-05" db="EMBL/GenBank/DDBJ databases">
        <title>Chromosome-level genome of Chaenocephalus aceratus.</title>
        <authorList>
            <person name="Park H."/>
        </authorList>
    </citation>
    <scope>NUCLEOTIDE SEQUENCE</scope>
    <source>
        <strain evidence="1">KU_202001</strain>
    </source>
</reference>
<dbReference type="EMBL" id="CM043798">
    <property type="protein sequence ID" value="KAI4814251.1"/>
    <property type="molecule type" value="Genomic_DNA"/>
</dbReference>